<dbReference type="InterPro" id="IPR038750">
    <property type="entry name" value="YczE/YyaS-like"/>
</dbReference>
<sequence>MTSTTAATTPARPVHPVRRWSQLLVGLVLYGVAIGLMISGNVGLDPWTVFAQGWSRTVGIPIGIMTVLIGIGVLLLWIPLKQRPGIGTVLNVIVIGPVIDLTLLVVDTPDALIARWVVFLGGLALLALATGLYFGAGFGPGPRDGLMTGAHARFGWPVWAVRTGVEVTVLATGWMLGGTVGLGTVAFALLIGPMVGVTLARLRLPEAPRRQRGSVRSTDASHPVPGGTGGGA</sequence>
<keyword evidence="2" id="KW-0812">Transmembrane</keyword>
<evidence type="ECO:0000313" key="3">
    <source>
        <dbReference type="EMBL" id="BAU30899.1"/>
    </source>
</evidence>
<gene>
    <name evidence="3" type="ORF">MalAC0309_0020</name>
</gene>
<protein>
    <submittedName>
        <fullName evidence="3">Putative integral membrane protein</fullName>
    </submittedName>
</protein>
<feature type="transmembrane region" description="Helical" evidence="2">
    <location>
        <begin position="182"/>
        <end position="202"/>
    </location>
</feature>
<dbReference type="PANTHER" id="PTHR40078:SF1">
    <property type="entry name" value="INTEGRAL MEMBRANE PROTEIN"/>
    <property type="match status" value="1"/>
</dbReference>
<keyword evidence="2" id="KW-1133">Transmembrane helix</keyword>
<dbReference type="Pfam" id="PF19700">
    <property type="entry name" value="DUF6198"/>
    <property type="match status" value="1"/>
</dbReference>
<feature type="transmembrane region" description="Helical" evidence="2">
    <location>
        <begin position="85"/>
        <end position="106"/>
    </location>
</feature>
<name>A0A0U4NQZ3_9MICO</name>
<feature type="transmembrane region" description="Helical" evidence="2">
    <location>
        <begin position="112"/>
        <end position="135"/>
    </location>
</feature>
<evidence type="ECO:0000313" key="4">
    <source>
        <dbReference type="Proteomes" id="UP000218965"/>
    </source>
</evidence>
<feature type="transmembrane region" description="Helical" evidence="2">
    <location>
        <begin position="156"/>
        <end position="176"/>
    </location>
</feature>
<evidence type="ECO:0000256" key="1">
    <source>
        <dbReference type="SAM" id="MobiDB-lite"/>
    </source>
</evidence>
<feature type="region of interest" description="Disordered" evidence="1">
    <location>
        <begin position="208"/>
        <end position="232"/>
    </location>
</feature>
<feature type="transmembrane region" description="Helical" evidence="2">
    <location>
        <begin position="58"/>
        <end position="78"/>
    </location>
</feature>
<feature type="transmembrane region" description="Helical" evidence="2">
    <location>
        <begin position="20"/>
        <end position="38"/>
    </location>
</feature>
<dbReference type="OrthoDB" id="154912at2"/>
<accession>A0A0U4NQZ3</accession>
<proteinExistence type="predicted"/>
<evidence type="ECO:0000256" key="2">
    <source>
        <dbReference type="SAM" id="Phobius"/>
    </source>
</evidence>
<dbReference type="Proteomes" id="UP000218965">
    <property type="component" value="Chromosome"/>
</dbReference>
<dbReference type="EMBL" id="AP017315">
    <property type="protein sequence ID" value="BAU30899.1"/>
    <property type="molecule type" value="Genomic_DNA"/>
</dbReference>
<dbReference type="KEGG" id="malk:MalAC0309_0020"/>
<dbReference type="PANTHER" id="PTHR40078">
    <property type="entry name" value="INTEGRAL MEMBRANE PROTEIN-RELATED"/>
    <property type="match status" value="1"/>
</dbReference>
<dbReference type="AlphaFoldDB" id="A0A0U4NQZ3"/>
<keyword evidence="2" id="KW-0472">Membrane</keyword>
<reference evidence="4" key="1">
    <citation type="submission" date="2015-12" db="EMBL/GenBank/DDBJ databases">
        <authorList>
            <person name="Shamseldin A."/>
            <person name="Moawad H."/>
            <person name="Abd El-Rahim W.M."/>
            <person name="Sadowsky M.J."/>
        </authorList>
    </citation>
    <scope>NUCLEOTIDE SEQUENCE [LARGE SCALE GENOMIC DNA]</scope>
    <source>
        <strain evidence="4">JAM AC0309</strain>
    </source>
</reference>
<dbReference type="RefSeq" id="WP_096419769.1">
    <property type="nucleotide sequence ID" value="NZ_AP017315.1"/>
</dbReference>
<organism evidence="3 4">
    <name type="scientific">Microcella alkaliphila</name>
    <dbReference type="NCBI Taxonomy" id="279828"/>
    <lineage>
        <taxon>Bacteria</taxon>
        <taxon>Bacillati</taxon>
        <taxon>Actinomycetota</taxon>
        <taxon>Actinomycetes</taxon>
        <taxon>Micrococcales</taxon>
        <taxon>Microbacteriaceae</taxon>
        <taxon>Microcella</taxon>
    </lineage>
</organism>
<reference evidence="3 4" key="2">
    <citation type="submission" date="2016-01" db="EMBL/GenBank/DDBJ databases">
        <title>Microcella alkaliphila JAM AC0309 whole genome shotgun sequence.</title>
        <authorList>
            <person name="Kurata A."/>
            <person name="Hirose Y."/>
            <person name="Kishimoto N."/>
            <person name="Kobayashi T."/>
        </authorList>
    </citation>
    <scope>NUCLEOTIDE SEQUENCE [LARGE SCALE GENOMIC DNA]</scope>
    <source>
        <strain evidence="3 4">JAM AC0309</strain>
    </source>
</reference>